<dbReference type="AlphaFoldDB" id="A0A9J6ZG22"/>
<reference evidence="3" key="1">
    <citation type="submission" date="2022-05" db="EMBL/GenBank/DDBJ databases">
        <title>Novel bacterial taxa in a minimal lignocellulolytic consortium and its capacity to transform plastics disclosed by genome-resolved metagenomics.</title>
        <authorList>
            <person name="Rodriguez C.A.D."/>
            <person name="Diaz-Garcia L."/>
            <person name="Herrera K."/>
            <person name="Tarazona N.A."/>
            <person name="Sproer C."/>
            <person name="Overmann J."/>
            <person name="Jimenez D.J."/>
        </authorList>
    </citation>
    <scope>NUCLEOTIDE SEQUENCE</scope>
    <source>
        <strain evidence="3">MAG5</strain>
    </source>
</reference>
<dbReference type="InterPro" id="IPR011083">
    <property type="entry name" value="Phage_tail_collar_dom"/>
</dbReference>
<proteinExistence type="predicted"/>
<evidence type="ECO:0000313" key="4">
    <source>
        <dbReference type="Proteomes" id="UP001056756"/>
    </source>
</evidence>
<sequence length="174" mass="18081">MDPYVGEIRLFSGNYAPVGWALCNGQIMNIQHNSALYSIIGNIYGGDGKTTFALPDLQGMAAMGQGVGPGLTPRGIAASVGTNTQTLTIDQIPNHTHVPNGSSATTAAQADPSNKVWGSESDAATNKPYAATPNVPMNALALNVIGGNTAHNNMQPYTTLCLIIALEGVYPPKQ</sequence>
<dbReference type="InterPro" id="IPR037053">
    <property type="entry name" value="Phage_tail_collar_dom_sf"/>
</dbReference>
<feature type="domain" description="Phage tail collar" evidence="2">
    <location>
        <begin position="6"/>
        <end position="60"/>
    </location>
</feature>
<dbReference type="Gene3D" id="3.90.1340.10">
    <property type="entry name" value="Phage tail collar domain"/>
    <property type="match status" value="1"/>
</dbReference>
<gene>
    <name evidence="3" type="ORF">NAG76_02410</name>
</gene>
<evidence type="ECO:0000313" key="3">
    <source>
        <dbReference type="EMBL" id="URN95131.1"/>
    </source>
</evidence>
<dbReference type="Pfam" id="PF07484">
    <property type="entry name" value="Collar"/>
    <property type="match status" value="1"/>
</dbReference>
<dbReference type="EMBL" id="CP097899">
    <property type="protein sequence ID" value="URN95131.1"/>
    <property type="molecule type" value="Genomic_DNA"/>
</dbReference>
<dbReference type="SUPFAM" id="SSF88874">
    <property type="entry name" value="Receptor-binding domain of short tail fibre protein gp12"/>
    <property type="match status" value="1"/>
</dbReference>
<dbReference type="Proteomes" id="UP001056756">
    <property type="component" value="Chromosome"/>
</dbReference>
<protein>
    <submittedName>
        <fullName evidence="3">Tail fiber protein</fullName>
    </submittedName>
</protein>
<name>A0A9J6ZG22_9BACL</name>
<evidence type="ECO:0000259" key="2">
    <source>
        <dbReference type="Pfam" id="PF07484"/>
    </source>
</evidence>
<accession>A0A9J6ZG22</accession>
<feature type="compositionally biased region" description="Polar residues" evidence="1">
    <location>
        <begin position="94"/>
        <end position="112"/>
    </location>
</feature>
<organism evidence="3 4">
    <name type="scientific">Candidatus Pristimantibacillus lignocellulolyticus</name>
    <dbReference type="NCBI Taxonomy" id="2994561"/>
    <lineage>
        <taxon>Bacteria</taxon>
        <taxon>Bacillati</taxon>
        <taxon>Bacillota</taxon>
        <taxon>Bacilli</taxon>
        <taxon>Bacillales</taxon>
        <taxon>Paenibacillaceae</taxon>
        <taxon>Candidatus Pristimantibacillus</taxon>
    </lineage>
</organism>
<feature type="region of interest" description="Disordered" evidence="1">
    <location>
        <begin position="94"/>
        <end position="130"/>
    </location>
</feature>
<evidence type="ECO:0000256" key="1">
    <source>
        <dbReference type="SAM" id="MobiDB-lite"/>
    </source>
</evidence>
<dbReference type="KEGG" id="plig:NAG76_02410"/>